<evidence type="ECO:0000313" key="2">
    <source>
        <dbReference type="Proteomes" id="UP001342314"/>
    </source>
</evidence>
<protein>
    <recommendedName>
        <fullName evidence="3">F-box domain-containing protein</fullName>
    </recommendedName>
</protein>
<name>A0AAV5GWS7_9BASI</name>
<evidence type="ECO:0008006" key="3">
    <source>
        <dbReference type="Google" id="ProtNLM"/>
    </source>
</evidence>
<organism evidence="1 2">
    <name type="scientific">Rhodotorula paludigena</name>
    <dbReference type="NCBI Taxonomy" id="86838"/>
    <lineage>
        <taxon>Eukaryota</taxon>
        <taxon>Fungi</taxon>
        <taxon>Dikarya</taxon>
        <taxon>Basidiomycota</taxon>
        <taxon>Pucciniomycotina</taxon>
        <taxon>Microbotryomycetes</taxon>
        <taxon>Sporidiobolales</taxon>
        <taxon>Sporidiobolaceae</taxon>
        <taxon>Rhodotorula</taxon>
    </lineage>
</organism>
<keyword evidence="2" id="KW-1185">Reference proteome</keyword>
<proteinExistence type="predicted"/>
<comment type="caution">
    <text evidence="1">The sequence shown here is derived from an EMBL/GenBank/DDBJ whole genome shotgun (WGS) entry which is preliminary data.</text>
</comment>
<reference evidence="1 2" key="1">
    <citation type="submission" date="2021-12" db="EMBL/GenBank/DDBJ databases">
        <title>High titer production of polyol ester of fatty acids by Rhodotorula paludigena BS15 towards product separation-free biomass refinery.</title>
        <authorList>
            <person name="Mano J."/>
            <person name="Ono H."/>
            <person name="Tanaka T."/>
            <person name="Naito K."/>
            <person name="Sushida H."/>
            <person name="Ike M."/>
            <person name="Tokuyasu K."/>
            <person name="Kitaoka M."/>
        </authorList>
    </citation>
    <scope>NUCLEOTIDE SEQUENCE [LARGE SCALE GENOMIC DNA]</scope>
    <source>
        <strain evidence="1 2">BS15</strain>
    </source>
</reference>
<dbReference type="Proteomes" id="UP001342314">
    <property type="component" value="Unassembled WGS sequence"/>
</dbReference>
<dbReference type="EMBL" id="BQKY01000015">
    <property type="protein sequence ID" value="GJN93930.1"/>
    <property type="molecule type" value="Genomic_DNA"/>
</dbReference>
<gene>
    <name evidence="1" type="ORF">Rhopal_006989-T1</name>
</gene>
<sequence>MLPVLPLELQLRIIELAVPPLTKRNLGKVRQLSTTLPLVCRAWRDFAYRAVPVVPRFTIEGRDWRGPDPETILDAITASGRVVREVELDLRTLCRGVESGQHVIRHLLRTAAEAWLELPGDEAYGPFYVDELGARFCACHAFTSTTSTTSTSALGLLASFIGVPSIKQLLFTTWQRNNIGITLMWRCYPNLEILGVGVCAPRENDFRMYDINEHSRANRALRHLCLVEACDSKLERCALFSADLPSLTLPPSLATFTVRHPSTLTSRQRSAIAEACHRNDTTFIEQVFTFAQGQTKDEWDIEEWALSVA</sequence>
<evidence type="ECO:0000313" key="1">
    <source>
        <dbReference type="EMBL" id="GJN93930.1"/>
    </source>
</evidence>
<accession>A0AAV5GWS7</accession>
<dbReference type="AlphaFoldDB" id="A0AAV5GWS7"/>